<evidence type="ECO:0000313" key="3">
    <source>
        <dbReference type="EMBL" id="ASK41484.1"/>
    </source>
</evidence>
<proteinExistence type="predicted"/>
<protein>
    <submittedName>
        <fullName evidence="3">Uncharacterized protein</fullName>
    </submittedName>
</protein>
<evidence type="ECO:0000313" key="2">
    <source>
        <dbReference type="EMBL" id="ASK40721.1"/>
    </source>
</evidence>
<feature type="region of interest" description="Disordered" evidence="1">
    <location>
        <begin position="36"/>
        <end position="73"/>
    </location>
</feature>
<sequence>MPESSTNLAGAKACERKGAIAHLTRTREWARRSLPFGRRAASASASGMDARQGEDWRSRAEAQPTARPAGDARRESWFGYQLGRRNHRLLRKPFTTASSLTLSPRDLGFDL</sequence>
<accession>A0A2Z2PDN7</accession>
<keyword evidence="3" id="KW-0614">Plasmid</keyword>
<dbReference type="EMBL" id="KY000025">
    <property type="protein sequence ID" value="ASK40721.1"/>
    <property type="molecule type" value="Genomic_DNA"/>
</dbReference>
<dbReference type="AlphaFoldDB" id="A0A2Z2PDN7"/>
<geneLocation type="plasmid" evidence="2">
    <name>pTi_AR125</name>
</geneLocation>
<dbReference type="EMBL" id="KY000029">
    <property type="protein sequence ID" value="ASK41484.1"/>
    <property type="molecule type" value="Genomic_DNA"/>
</dbReference>
<feature type="compositionally biased region" description="Basic and acidic residues" evidence="1">
    <location>
        <begin position="51"/>
        <end position="60"/>
    </location>
</feature>
<reference evidence="3" key="1">
    <citation type="submission" date="2016-10" db="EMBL/GenBank/DDBJ databases">
        <title>Agrobacterium Ti plasmids: Classification based on T-DNA and Vir regions organization.</title>
        <authorList>
            <person name="Nabi N."/>
            <person name="Vial L."/>
            <person name="Ben Hafsa A."/>
            <person name="Chapulliot D."/>
            <person name="Berard A."/>
            <person name="Chauveau A."/>
            <person name="Le Paslier M.-C."/>
            <person name="Harzallah Skhiri F."/>
            <person name="Brunel D."/>
            <person name="Nesme X."/>
            <person name="Chaouachi M."/>
        </authorList>
    </citation>
    <scope>NUCLEOTIDE SEQUENCE</scope>
    <source>
        <strain evidence="2">AR125</strain>
        <strain evidence="3">CFBP5499</strain>
        <plasmid evidence="2">pTi_AR125</plasmid>
        <plasmid evidence="3">pTi_CFBP5499</plasmid>
    </source>
</reference>
<geneLocation type="plasmid" evidence="3">
    <name>pTi_CFBP5499</name>
</geneLocation>
<evidence type="ECO:0000256" key="1">
    <source>
        <dbReference type="SAM" id="MobiDB-lite"/>
    </source>
</evidence>
<name>A0A2Z2PDN7_9HYPH</name>
<organism evidence="3">
    <name type="scientific">Agrobacterium genomosp. 6</name>
    <dbReference type="NCBI Taxonomy" id="1183411"/>
    <lineage>
        <taxon>Bacteria</taxon>
        <taxon>Pseudomonadati</taxon>
        <taxon>Pseudomonadota</taxon>
        <taxon>Alphaproteobacteria</taxon>
        <taxon>Hyphomicrobiales</taxon>
        <taxon>Rhizobiaceae</taxon>
        <taxon>Rhizobium/Agrobacterium group</taxon>
        <taxon>Agrobacterium</taxon>
        <taxon>Agrobacterium tumefaciens complex</taxon>
    </lineage>
</organism>